<evidence type="ECO:0000256" key="3">
    <source>
        <dbReference type="SAM" id="MobiDB-lite"/>
    </source>
</evidence>
<dbReference type="PANTHER" id="PTHR33223:SF6">
    <property type="entry name" value="CCHC-TYPE DOMAIN-CONTAINING PROTEIN"/>
    <property type="match status" value="1"/>
</dbReference>
<keyword evidence="2" id="KW-0175">Coiled coil</keyword>
<keyword evidence="1" id="KW-0862">Zinc</keyword>
<accession>A0A015I8G8</accession>
<evidence type="ECO:0000313" key="5">
    <source>
        <dbReference type="EMBL" id="EXX53477.1"/>
    </source>
</evidence>
<dbReference type="PROSITE" id="PS50158">
    <property type="entry name" value="ZF_CCHC"/>
    <property type="match status" value="2"/>
</dbReference>
<dbReference type="HOGENOM" id="CLU_009853_2_1_1"/>
<dbReference type="Proteomes" id="UP000022910">
    <property type="component" value="Unassembled WGS sequence"/>
</dbReference>
<feature type="region of interest" description="Disordered" evidence="3">
    <location>
        <begin position="94"/>
        <end position="118"/>
    </location>
</feature>
<reference evidence="5 6" key="1">
    <citation type="submission" date="2014-02" db="EMBL/GenBank/DDBJ databases">
        <title>Single nucleus genome sequencing reveals high similarity among nuclei of an endomycorrhizal fungus.</title>
        <authorList>
            <person name="Lin K."/>
            <person name="Geurts R."/>
            <person name="Zhang Z."/>
            <person name="Limpens E."/>
            <person name="Saunders D.G."/>
            <person name="Mu D."/>
            <person name="Pang E."/>
            <person name="Cao H."/>
            <person name="Cha H."/>
            <person name="Lin T."/>
            <person name="Zhou Q."/>
            <person name="Shang Y."/>
            <person name="Li Y."/>
            <person name="Ivanov S."/>
            <person name="Sharma T."/>
            <person name="Velzen R.V."/>
            <person name="Ruijter N.D."/>
            <person name="Aanen D.K."/>
            <person name="Win J."/>
            <person name="Kamoun S."/>
            <person name="Bisseling T."/>
            <person name="Huang S."/>
        </authorList>
    </citation>
    <scope>NUCLEOTIDE SEQUENCE [LARGE SCALE GENOMIC DNA]</scope>
    <source>
        <strain evidence="6">DAOM197198w</strain>
    </source>
</reference>
<dbReference type="EMBL" id="JEMT01028880">
    <property type="protein sequence ID" value="EXX53477.1"/>
    <property type="molecule type" value="Genomic_DNA"/>
</dbReference>
<keyword evidence="1" id="KW-0863">Zinc-finger</keyword>
<dbReference type="Pfam" id="PF03732">
    <property type="entry name" value="Retrotrans_gag"/>
    <property type="match status" value="1"/>
</dbReference>
<feature type="coiled-coil region" evidence="2">
    <location>
        <begin position="14"/>
        <end position="52"/>
    </location>
</feature>
<keyword evidence="6" id="KW-1185">Reference proteome</keyword>
<proteinExistence type="predicted"/>
<organism evidence="5 6">
    <name type="scientific">Rhizophagus irregularis (strain DAOM 197198w)</name>
    <name type="common">Glomus intraradices</name>
    <dbReference type="NCBI Taxonomy" id="1432141"/>
    <lineage>
        <taxon>Eukaryota</taxon>
        <taxon>Fungi</taxon>
        <taxon>Fungi incertae sedis</taxon>
        <taxon>Mucoromycota</taxon>
        <taxon>Glomeromycotina</taxon>
        <taxon>Glomeromycetes</taxon>
        <taxon>Glomerales</taxon>
        <taxon>Glomeraceae</taxon>
        <taxon>Rhizophagus</taxon>
    </lineage>
</organism>
<feature type="compositionally biased region" description="Low complexity" evidence="3">
    <location>
        <begin position="94"/>
        <end position="108"/>
    </location>
</feature>
<protein>
    <recommendedName>
        <fullName evidence="4">CCHC-type domain-containing protein</fullName>
    </recommendedName>
</protein>
<comment type="caution">
    <text evidence="5">The sequence shown here is derived from an EMBL/GenBank/DDBJ whole genome shotgun (WGS) entry which is preliminary data.</text>
</comment>
<dbReference type="Pfam" id="PF00098">
    <property type="entry name" value="zf-CCHC"/>
    <property type="match status" value="1"/>
</dbReference>
<dbReference type="GO" id="GO:0003676">
    <property type="term" value="F:nucleic acid binding"/>
    <property type="evidence" value="ECO:0007669"/>
    <property type="project" value="InterPro"/>
</dbReference>
<evidence type="ECO:0000256" key="1">
    <source>
        <dbReference type="PROSITE-ProRule" id="PRU00047"/>
    </source>
</evidence>
<dbReference type="PANTHER" id="PTHR33223">
    <property type="entry name" value="CCHC-TYPE DOMAIN-CONTAINING PROTEIN"/>
    <property type="match status" value="1"/>
</dbReference>
<dbReference type="InterPro" id="IPR036875">
    <property type="entry name" value="Znf_CCHC_sf"/>
</dbReference>
<dbReference type="SMART" id="SM00343">
    <property type="entry name" value="ZnF_C2HC"/>
    <property type="match status" value="2"/>
</dbReference>
<name>A0A015I8G8_RHIIW</name>
<dbReference type="GO" id="GO:0008270">
    <property type="term" value="F:zinc ion binding"/>
    <property type="evidence" value="ECO:0007669"/>
    <property type="project" value="UniProtKB-KW"/>
</dbReference>
<gene>
    <name evidence="5" type="ORF">RirG_243510</name>
</gene>
<sequence length="669" mass="78871">MGYTDGEILNWKFIKLFQENKNELEGVIKEILDKYLKEQIETEENNEEEEDTDDSEKIGEILDPEEYEIWEENSEDFNENGVENNEENIINTESFGLSQNSDSNNSLNIKDSDIENSDTESELSDYNLQDLFQENILLNMATEDQMKRIVENALGYPPNTLDGVLGAGAHLVNRIENAGNEAGGIINIPLFYGKEEEDVSDWIRQFEVAFTAIGKAAGTNGERQAAYAAAHLRGAAAQWYNEMKETNAGHLRNWADADDDNDLKHRIKRRFTREDVRRRKMLELRKTKQGINESVEDYTRRFRQVLRVATRGQALADEYQVDFYIEGLEATVGYQVRRQNPGNLNDAINMARREEEAKNELILKTTGVSIGQIRQEKNIEEILKEETNKKEENEIYKKMQKPVNEKDIDELSKALEQFRAEKIAMGEMLNEIKNQQRRNINRNTNTRNTRIMRCYECNKEGHIRPECPQLRRRNNYRTQNNFNKNNNERKNNDNNRNINLMDHERYYDNNRYNNNEYYNNYETYKYEKEIFPTLRSGRKYGGDLDNDYNEMEIEDVPIPPKREYDMKMDIDGERKGRFSNKEDRDKAYQSRRRQNQCERCGLRGHFIRECSNPGMKRGNKNIRVRVNVPPEKYVMDMYNEKANITYGQIYNENPKFRRIARNYDEDNNA</sequence>
<evidence type="ECO:0000313" key="6">
    <source>
        <dbReference type="Proteomes" id="UP000022910"/>
    </source>
</evidence>
<feature type="domain" description="CCHC-type" evidence="4">
    <location>
        <begin position="597"/>
        <end position="612"/>
    </location>
</feature>
<evidence type="ECO:0000256" key="2">
    <source>
        <dbReference type="SAM" id="Coils"/>
    </source>
</evidence>
<dbReference type="InterPro" id="IPR005162">
    <property type="entry name" value="Retrotrans_gag_dom"/>
</dbReference>
<dbReference type="InterPro" id="IPR001878">
    <property type="entry name" value="Znf_CCHC"/>
</dbReference>
<evidence type="ECO:0000259" key="4">
    <source>
        <dbReference type="PROSITE" id="PS50158"/>
    </source>
</evidence>
<dbReference type="SUPFAM" id="SSF57756">
    <property type="entry name" value="Retrovirus zinc finger-like domains"/>
    <property type="match status" value="2"/>
</dbReference>
<dbReference type="AlphaFoldDB" id="A0A015I8G8"/>
<dbReference type="Gene3D" id="4.10.60.10">
    <property type="entry name" value="Zinc finger, CCHC-type"/>
    <property type="match status" value="2"/>
</dbReference>
<keyword evidence="1" id="KW-0479">Metal-binding</keyword>
<feature type="domain" description="CCHC-type" evidence="4">
    <location>
        <begin position="453"/>
        <end position="469"/>
    </location>
</feature>